<feature type="region of interest" description="Disordered" evidence="1">
    <location>
        <begin position="20"/>
        <end position="59"/>
    </location>
</feature>
<keyword evidence="3" id="KW-1185">Reference proteome</keyword>
<dbReference type="EMBL" id="BLXT01003156">
    <property type="protein sequence ID" value="GFO00871.1"/>
    <property type="molecule type" value="Genomic_DNA"/>
</dbReference>
<dbReference type="Proteomes" id="UP000735302">
    <property type="component" value="Unassembled WGS sequence"/>
</dbReference>
<comment type="caution">
    <text evidence="2">The sequence shown here is derived from an EMBL/GenBank/DDBJ whole genome shotgun (WGS) entry which is preliminary data.</text>
</comment>
<organism evidence="2 3">
    <name type="scientific">Plakobranchus ocellatus</name>
    <dbReference type="NCBI Taxonomy" id="259542"/>
    <lineage>
        <taxon>Eukaryota</taxon>
        <taxon>Metazoa</taxon>
        <taxon>Spiralia</taxon>
        <taxon>Lophotrochozoa</taxon>
        <taxon>Mollusca</taxon>
        <taxon>Gastropoda</taxon>
        <taxon>Heterobranchia</taxon>
        <taxon>Euthyneura</taxon>
        <taxon>Panpulmonata</taxon>
        <taxon>Sacoglossa</taxon>
        <taxon>Placobranchoidea</taxon>
        <taxon>Plakobranchidae</taxon>
        <taxon>Plakobranchus</taxon>
    </lineage>
</organism>
<proteinExistence type="predicted"/>
<evidence type="ECO:0000313" key="2">
    <source>
        <dbReference type="EMBL" id="GFO00871.1"/>
    </source>
</evidence>
<sequence>MNESACPAIIVAVSPIQLRPLPKAPPRKESTKGQKRGRTAIVTDSPVKHALEEQAEERDRGARLHIVPSMQHIARLHIVLSMQHITRLHIVPSMQKIARLHIVPSMQHIARLHIVPSMQHIARLQIVP</sequence>
<name>A0AAV4A2E3_9GAST</name>
<accession>A0AAV4A2E3</accession>
<protein>
    <submittedName>
        <fullName evidence="2">Tigger transposable element-derived protein 6</fullName>
    </submittedName>
</protein>
<evidence type="ECO:0000256" key="1">
    <source>
        <dbReference type="SAM" id="MobiDB-lite"/>
    </source>
</evidence>
<dbReference type="AlphaFoldDB" id="A0AAV4A2E3"/>
<reference evidence="2 3" key="1">
    <citation type="journal article" date="2021" name="Elife">
        <title>Chloroplast acquisition without the gene transfer in kleptoplastic sea slugs, Plakobranchus ocellatus.</title>
        <authorList>
            <person name="Maeda T."/>
            <person name="Takahashi S."/>
            <person name="Yoshida T."/>
            <person name="Shimamura S."/>
            <person name="Takaki Y."/>
            <person name="Nagai Y."/>
            <person name="Toyoda A."/>
            <person name="Suzuki Y."/>
            <person name="Arimoto A."/>
            <person name="Ishii H."/>
            <person name="Satoh N."/>
            <person name="Nishiyama T."/>
            <person name="Hasebe M."/>
            <person name="Maruyama T."/>
            <person name="Minagawa J."/>
            <person name="Obokata J."/>
            <person name="Shigenobu S."/>
        </authorList>
    </citation>
    <scope>NUCLEOTIDE SEQUENCE [LARGE SCALE GENOMIC DNA]</scope>
</reference>
<feature type="compositionally biased region" description="Basic and acidic residues" evidence="1">
    <location>
        <begin position="46"/>
        <end position="59"/>
    </location>
</feature>
<evidence type="ECO:0000313" key="3">
    <source>
        <dbReference type="Proteomes" id="UP000735302"/>
    </source>
</evidence>
<gene>
    <name evidence="2" type="ORF">PoB_002737600</name>
</gene>